<dbReference type="EMBL" id="BAVZ01000005">
    <property type="protein sequence ID" value="GAF08163.1"/>
    <property type="molecule type" value="Genomic_DNA"/>
</dbReference>
<reference evidence="1 2" key="1">
    <citation type="journal article" date="2014" name="Genome Announc.">
        <title>Draft Genome Sequence of Paenibacillus pini JCM 16418T, Isolated from the Rhizosphere of Pine Tree.</title>
        <authorList>
            <person name="Yuki M."/>
            <person name="Oshima K."/>
            <person name="Suda W."/>
            <person name="Oshida Y."/>
            <person name="Kitamura K."/>
            <person name="Iida Y."/>
            <person name="Hattori M."/>
            <person name="Ohkuma M."/>
        </authorList>
    </citation>
    <scope>NUCLEOTIDE SEQUENCE [LARGE SCALE GENOMIC DNA]</scope>
    <source>
        <strain evidence="1 2">JCM 16418</strain>
    </source>
</reference>
<evidence type="ECO:0000313" key="2">
    <source>
        <dbReference type="Proteomes" id="UP000019364"/>
    </source>
</evidence>
<accession>W7YKE9</accession>
<keyword evidence="2" id="KW-1185">Reference proteome</keyword>
<gene>
    <name evidence="1" type="ORF">JCM16418_2203</name>
</gene>
<dbReference type="STRING" id="1236976.JCM16418_2203"/>
<protein>
    <submittedName>
        <fullName evidence="1">Uncharacterized protein</fullName>
    </submittedName>
</protein>
<organism evidence="1 2">
    <name type="scientific">Paenibacillus pini JCM 16418</name>
    <dbReference type="NCBI Taxonomy" id="1236976"/>
    <lineage>
        <taxon>Bacteria</taxon>
        <taxon>Bacillati</taxon>
        <taxon>Bacillota</taxon>
        <taxon>Bacilli</taxon>
        <taxon>Bacillales</taxon>
        <taxon>Paenibacillaceae</taxon>
        <taxon>Paenibacillus</taxon>
    </lineage>
</organism>
<proteinExistence type="predicted"/>
<dbReference type="Proteomes" id="UP000019364">
    <property type="component" value="Unassembled WGS sequence"/>
</dbReference>
<evidence type="ECO:0000313" key="1">
    <source>
        <dbReference type="EMBL" id="GAF08163.1"/>
    </source>
</evidence>
<name>W7YKE9_9BACL</name>
<comment type="caution">
    <text evidence="1">The sequence shown here is derived from an EMBL/GenBank/DDBJ whole genome shotgun (WGS) entry which is preliminary data.</text>
</comment>
<sequence>MIDAKSTGHKACARWHARRRYGITAIEPHSFRCNSVQIRCCLPVITIAAHMIRAERVNIQIDHSHAYQILCSKILFKLLSLICIRFH</sequence>
<dbReference type="AlphaFoldDB" id="W7YKE9"/>